<evidence type="ECO:0000256" key="1">
    <source>
        <dbReference type="ARBA" id="ARBA00004370"/>
    </source>
</evidence>
<evidence type="ECO:0000256" key="2">
    <source>
        <dbReference type="ARBA" id="ARBA00022692"/>
    </source>
</evidence>
<evidence type="ECO:0000256" key="5">
    <source>
        <dbReference type="SAM" id="Coils"/>
    </source>
</evidence>
<dbReference type="Pfam" id="PF13664">
    <property type="entry name" value="DUF4149"/>
    <property type="match status" value="1"/>
</dbReference>
<dbReference type="PANTHER" id="PTHR47652">
    <property type="entry name" value="MITOCHONDRIAL IMPORT INNER MEMBRANE TRANSLOCASE SUBUNIT TIM44"/>
    <property type="match status" value="1"/>
</dbReference>
<dbReference type="EMBL" id="JBBWWQ010000003">
    <property type="protein sequence ID" value="KAK8952243.1"/>
    <property type="molecule type" value="Genomic_DNA"/>
</dbReference>
<evidence type="ECO:0000256" key="3">
    <source>
        <dbReference type="ARBA" id="ARBA00022989"/>
    </source>
</evidence>
<dbReference type="PANTHER" id="PTHR47652:SF3">
    <property type="entry name" value="MITOCHONDRIAL IMPORT INNER MEMBRANE TRANSLOCASE SUBUNIT TIM44"/>
    <property type="match status" value="1"/>
</dbReference>
<keyword evidence="4 6" id="KW-0472">Membrane</keyword>
<dbReference type="Gene3D" id="1.10.287.700">
    <property type="entry name" value="Helix hairpin bin"/>
    <property type="match status" value="1"/>
</dbReference>
<feature type="chain" id="PRO_5042930823" description="TMEM205-like domain-containing protein" evidence="7">
    <location>
        <begin position="19"/>
        <end position="361"/>
    </location>
</feature>
<reference evidence="9 10" key="1">
    <citation type="journal article" date="2022" name="Nat. Plants">
        <title>Genomes of leafy and leafless Platanthera orchids illuminate the evolution of mycoheterotrophy.</title>
        <authorList>
            <person name="Li M.H."/>
            <person name="Liu K.W."/>
            <person name="Li Z."/>
            <person name="Lu H.C."/>
            <person name="Ye Q.L."/>
            <person name="Zhang D."/>
            <person name="Wang J.Y."/>
            <person name="Li Y.F."/>
            <person name="Zhong Z.M."/>
            <person name="Liu X."/>
            <person name="Yu X."/>
            <person name="Liu D.K."/>
            <person name="Tu X.D."/>
            <person name="Liu B."/>
            <person name="Hao Y."/>
            <person name="Liao X.Y."/>
            <person name="Jiang Y.T."/>
            <person name="Sun W.H."/>
            <person name="Chen J."/>
            <person name="Chen Y.Q."/>
            <person name="Ai Y."/>
            <person name="Zhai J.W."/>
            <person name="Wu S.S."/>
            <person name="Zhou Z."/>
            <person name="Hsiao Y.Y."/>
            <person name="Wu W.L."/>
            <person name="Chen Y.Y."/>
            <person name="Lin Y.F."/>
            <person name="Hsu J.L."/>
            <person name="Li C.Y."/>
            <person name="Wang Z.W."/>
            <person name="Zhao X."/>
            <person name="Zhong W.Y."/>
            <person name="Ma X.K."/>
            <person name="Ma L."/>
            <person name="Huang J."/>
            <person name="Chen G.Z."/>
            <person name="Huang M.Z."/>
            <person name="Huang L."/>
            <person name="Peng D.H."/>
            <person name="Luo Y.B."/>
            <person name="Zou S.Q."/>
            <person name="Chen S.P."/>
            <person name="Lan S."/>
            <person name="Tsai W.C."/>
            <person name="Van de Peer Y."/>
            <person name="Liu Z.J."/>
        </authorList>
    </citation>
    <scope>NUCLEOTIDE SEQUENCE [LARGE SCALE GENOMIC DNA]</scope>
    <source>
        <strain evidence="9">Lor287</strain>
    </source>
</reference>
<organism evidence="9 10">
    <name type="scientific">Platanthera zijinensis</name>
    <dbReference type="NCBI Taxonomy" id="2320716"/>
    <lineage>
        <taxon>Eukaryota</taxon>
        <taxon>Viridiplantae</taxon>
        <taxon>Streptophyta</taxon>
        <taxon>Embryophyta</taxon>
        <taxon>Tracheophyta</taxon>
        <taxon>Spermatophyta</taxon>
        <taxon>Magnoliopsida</taxon>
        <taxon>Liliopsida</taxon>
        <taxon>Asparagales</taxon>
        <taxon>Orchidaceae</taxon>
        <taxon>Orchidoideae</taxon>
        <taxon>Orchideae</taxon>
        <taxon>Orchidinae</taxon>
        <taxon>Platanthera</taxon>
    </lineage>
</organism>
<dbReference type="InterPro" id="IPR025423">
    <property type="entry name" value="TMEM205-like"/>
</dbReference>
<feature type="coiled-coil region" evidence="5">
    <location>
        <begin position="120"/>
        <end position="154"/>
    </location>
</feature>
<keyword evidence="2 6" id="KW-0812">Transmembrane</keyword>
<accession>A0AAP0GD92</accession>
<evidence type="ECO:0000313" key="10">
    <source>
        <dbReference type="Proteomes" id="UP001418222"/>
    </source>
</evidence>
<evidence type="ECO:0000256" key="4">
    <source>
        <dbReference type="ARBA" id="ARBA00023136"/>
    </source>
</evidence>
<feature type="transmembrane region" description="Helical" evidence="6">
    <location>
        <begin position="213"/>
        <end position="234"/>
    </location>
</feature>
<dbReference type="Proteomes" id="UP001418222">
    <property type="component" value="Unassembled WGS sequence"/>
</dbReference>
<name>A0AAP0GD92_9ASPA</name>
<feature type="transmembrane region" description="Helical" evidence="6">
    <location>
        <begin position="246"/>
        <end position="264"/>
    </location>
</feature>
<sequence length="361" mass="37874">MMMNIVALSLLLSSLAAGGGGGGVLSPPTHPNPVLREGHRLIVVEYERELPPASIISEIAEEDDDKPLDDGASIISHPSKEKISSLISKTKHKAAQLEESGSDAVASAAGKVKDAAANISDAAKKIADRAEETAEELRGNLTDILRRARELGRDAAAHVGVSAAGAARSALAVAHLLGFGIALGTCVWVTFLSSRVLAPSLARQQFAVVQSRIYPVYFRAVGFGVAAAAAAVFLGSAGSGAAERTQGYILLAVLGMVMVNMLYLEPKATKAMFERMRLEKEEGRGMDVLNAGSEPAPAGPPPAPISSGKKALKADAMKGQMSQASSQLRRLNSYSSFLNVLSLMALGWHLVHLSRRLESSC</sequence>
<dbReference type="GO" id="GO:0016020">
    <property type="term" value="C:membrane"/>
    <property type="evidence" value="ECO:0007669"/>
    <property type="project" value="UniProtKB-SubCell"/>
</dbReference>
<dbReference type="AlphaFoldDB" id="A0AAP0GD92"/>
<feature type="transmembrane region" description="Helical" evidence="6">
    <location>
        <begin position="172"/>
        <end position="192"/>
    </location>
</feature>
<gene>
    <name evidence="9" type="ORF">KSP39_PZI004586</name>
</gene>
<evidence type="ECO:0000313" key="9">
    <source>
        <dbReference type="EMBL" id="KAK8952243.1"/>
    </source>
</evidence>
<proteinExistence type="predicted"/>
<feature type="domain" description="TMEM205-like" evidence="8">
    <location>
        <begin position="177"/>
        <end position="276"/>
    </location>
</feature>
<keyword evidence="10" id="KW-1185">Reference proteome</keyword>
<keyword evidence="5" id="KW-0175">Coiled coil</keyword>
<protein>
    <recommendedName>
        <fullName evidence="8">TMEM205-like domain-containing protein</fullName>
    </recommendedName>
</protein>
<keyword evidence="3 6" id="KW-1133">Transmembrane helix</keyword>
<comment type="caution">
    <text evidence="9">The sequence shown here is derived from an EMBL/GenBank/DDBJ whole genome shotgun (WGS) entry which is preliminary data.</text>
</comment>
<evidence type="ECO:0000256" key="7">
    <source>
        <dbReference type="SAM" id="SignalP"/>
    </source>
</evidence>
<feature type="transmembrane region" description="Helical" evidence="6">
    <location>
        <begin position="331"/>
        <end position="351"/>
    </location>
</feature>
<keyword evidence="7" id="KW-0732">Signal</keyword>
<feature type="signal peptide" evidence="7">
    <location>
        <begin position="1"/>
        <end position="18"/>
    </location>
</feature>
<evidence type="ECO:0000256" key="6">
    <source>
        <dbReference type="SAM" id="Phobius"/>
    </source>
</evidence>
<evidence type="ECO:0000259" key="8">
    <source>
        <dbReference type="Pfam" id="PF13664"/>
    </source>
</evidence>
<comment type="subcellular location">
    <subcellularLocation>
        <location evidence="1">Membrane</location>
    </subcellularLocation>
</comment>